<dbReference type="SUPFAM" id="SSF51445">
    <property type="entry name" value="(Trans)glycosidases"/>
    <property type="match status" value="1"/>
</dbReference>
<reference evidence="1 2" key="1">
    <citation type="submission" date="2018-10" db="EMBL/GenBank/DDBJ databases">
        <title>Sinomicrobium pectinilyticum sp. nov., a pectinase-producing bacterium isolated from alkaline and saline soil, and emended description of the genus Sinomicrobium.</title>
        <authorList>
            <person name="Cheng B."/>
            <person name="Li C."/>
            <person name="Lai Q."/>
            <person name="Du M."/>
            <person name="Shao Z."/>
            <person name="Xu P."/>
            <person name="Yang C."/>
        </authorList>
    </citation>
    <scope>NUCLEOTIDE SEQUENCE [LARGE SCALE GENOMIC DNA]</scope>
    <source>
        <strain evidence="1 2">5DNS001</strain>
    </source>
</reference>
<dbReference type="InterPro" id="IPR017853">
    <property type="entry name" value="GH"/>
</dbReference>
<evidence type="ECO:0000313" key="1">
    <source>
        <dbReference type="EMBL" id="RNL88096.1"/>
    </source>
</evidence>
<dbReference type="AlphaFoldDB" id="A0A3N0EJL9"/>
<accession>A0A3N0EJL9</accession>
<name>A0A3N0EJL9_SINP1</name>
<keyword evidence="2" id="KW-1185">Reference proteome</keyword>
<evidence type="ECO:0000313" key="2">
    <source>
        <dbReference type="Proteomes" id="UP000267469"/>
    </source>
</evidence>
<protein>
    <submittedName>
        <fullName evidence="1">Uncharacterized protein</fullName>
    </submittedName>
</protein>
<proteinExistence type="predicted"/>
<gene>
    <name evidence="1" type="ORF">ED312_09255</name>
</gene>
<dbReference type="EMBL" id="RJTM01000064">
    <property type="protein sequence ID" value="RNL88096.1"/>
    <property type="molecule type" value="Genomic_DNA"/>
</dbReference>
<dbReference type="Proteomes" id="UP000267469">
    <property type="component" value="Unassembled WGS sequence"/>
</dbReference>
<sequence length="397" mass="45532">MPDKSLNNNAVEYASNQDASMKFLSLGANFNEEIADIDNDLLENAGVKWVRGFVNINRLFLNYTDERGIWGVRSQAITNFQPIIPFINAKNTATENGRKVKLIFSLKLQFKNRNMGVPEPGSKGMDLMMKAIEEFLLAKNLGREIAVLVLGNEPMWETPLEDVADYEYFLNALIDSVGAWKKKNEWDFKTYIGALNRVSEVRQNAIGNKVLEIAKNNNKIDGLDIHMHVDDILEIEDDLKFIREDMGITKSLICTEFSIVRLFNQHSNDLLGEAFTTKFGYPENTRIFQWLNSAMVAAQSGTPISAAEFEYGFKTRDWYPDQWFFDFIKAFKKYDVDIATYRLQSHVRNPLRLLDKNSAMWSVNAPYNGELLGYFENGFPNKNPLVIPEYETVLKVH</sequence>
<organism evidence="1 2">
    <name type="scientific">Sinomicrobium pectinilyticum</name>
    <dbReference type="NCBI Taxonomy" id="1084421"/>
    <lineage>
        <taxon>Bacteria</taxon>
        <taxon>Pseudomonadati</taxon>
        <taxon>Bacteroidota</taxon>
        <taxon>Flavobacteriia</taxon>
        <taxon>Flavobacteriales</taxon>
        <taxon>Flavobacteriaceae</taxon>
        <taxon>Sinomicrobium</taxon>
    </lineage>
</organism>
<comment type="caution">
    <text evidence="1">The sequence shown here is derived from an EMBL/GenBank/DDBJ whole genome shotgun (WGS) entry which is preliminary data.</text>
</comment>